<protein>
    <submittedName>
        <fullName evidence="2">Uncharacterized protein</fullName>
    </submittedName>
</protein>
<comment type="caution">
    <text evidence="2">The sequence shown here is derived from an EMBL/GenBank/DDBJ whole genome shotgun (WGS) entry which is preliminary data.</text>
</comment>
<dbReference type="AlphaFoldDB" id="A0A1R3G9F6"/>
<feature type="compositionally biased region" description="Polar residues" evidence="1">
    <location>
        <begin position="1"/>
        <end position="16"/>
    </location>
</feature>
<feature type="region of interest" description="Disordered" evidence="1">
    <location>
        <begin position="1"/>
        <end position="22"/>
    </location>
</feature>
<dbReference type="Proteomes" id="UP000188268">
    <property type="component" value="Unassembled WGS sequence"/>
</dbReference>
<name>A0A1R3G9F6_COCAP</name>
<sequence>MAFSLQQQQQETSSKPSTKKRA</sequence>
<evidence type="ECO:0000256" key="1">
    <source>
        <dbReference type="SAM" id="MobiDB-lite"/>
    </source>
</evidence>
<gene>
    <name evidence="2" type="ORF">CCACVL1_27696</name>
</gene>
<evidence type="ECO:0000313" key="3">
    <source>
        <dbReference type="Proteomes" id="UP000188268"/>
    </source>
</evidence>
<proteinExistence type="predicted"/>
<keyword evidence="3" id="KW-1185">Reference proteome</keyword>
<evidence type="ECO:0000313" key="2">
    <source>
        <dbReference type="EMBL" id="OMO54650.1"/>
    </source>
</evidence>
<accession>A0A1R3G9F6</accession>
<dbReference type="Gramene" id="OMO54650">
    <property type="protein sequence ID" value="OMO54650"/>
    <property type="gene ID" value="CCACVL1_27696"/>
</dbReference>
<dbReference type="EMBL" id="AWWV01014901">
    <property type="protein sequence ID" value="OMO54650.1"/>
    <property type="molecule type" value="Genomic_DNA"/>
</dbReference>
<reference evidence="2 3" key="1">
    <citation type="submission" date="2013-09" db="EMBL/GenBank/DDBJ databases">
        <title>Corchorus capsularis genome sequencing.</title>
        <authorList>
            <person name="Alam M."/>
            <person name="Haque M.S."/>
            <person name="Islam M.S."/>
            <person name="Emdad E.M."/>
            <person name="Islam M.M."/>
            <person name="Ahmed B."/>
            <person name="Halim A."/>
            <person name="Hossen Q.M.M."/>
            <person name="Hossain M.Z."/>
            <person name="Ahmed R."/>
            <person name="Khan M.M."/>
            <person name="Islam R."/>
            <person name="Rashid M.M."/>
            <person name="Khan S.A."/>
            <person name="Rahman M.S."/>
            <person name="Alam M."/>
        </authorList>
    </citation>
    <scope>NUCLEOTIDE SEQUENCE [LARGE SCALE GENOMIC DNA]</scope>
    <source>
        <strain evidence="3">cv. CVL-1</strain>
        <tissue evidence="2">Whole seedling</tissue>
    </source>
</reference>
<organism evidence="2 3">
    <name type="scientific">Corchorus capsularis</name>
    <name type="common">Jute</name>
    <dbReference type="NCBI Taxonomy" id="210143"/>
    <lineage>
        <taxon>Eukaryota</taxon>
        <taxon>Viridiplantae</taxon>
        <taxon>Streptophyta</taxon>
        <taxon>Embryophyta</taxon>
        <taxon>Tracheophyta</taxon>
        <taxon>Spermatophyta</taxon>
        <taxon>Magnoliopsida</taxon>
        <taxon>eudicotyledons</taxon>
        <taxon>Gunneridae</taxon>
        <taxon>Pentapetalae</taxon>
        <taxon>rosids</taxon>
        <taxon>malvids</taxon>
        <taxon>Malvales</taxon>
        <taxon>Malvaceae</taxon>
        <taxon>Grewioideae</taxon>
        <taxon>Apeibeae</taxon>
        <taxon>Corchorus</taxon>
    </lineage>
</organism>